<proteinExistence type="predicted"/>
<evidence type="ECO:0000313" key="3">
    <source>
        <dbReference type="EMBL" id="KAF6518205.1"/>
    </source>
</evidence>
<gene>
    <name evidence="3" type="ORF">HZS61_002283</name>
</gene>
<dbReference type="InterPro" id="IPR006600">
    <property type="entry name" value="HTH_CenpB_DNA-bd_dom"/>
</dbReference>
<organism evidence="3 4">
    <name type="scientific">Fusarium oxysporum f. sp. conglutinans</name>
    <dbReference type="NCBI Taxonomy" id="100902"/>
    <lineage>
        <taxon>Eukaryota</taxon>
        <taxon>Fungi</taxon>
        <taxon>Dikarya</taxon>
        <taxon>Ascomycota</taxon>
        <taxon>Pezizomycotina</taxon>
        <taxon>Sordariomycetes</taxon>
        <taxon>Hypocreomycetidae</taxon>
        <taxon>Hypocreales</taxon>
        <taxon>Nectriaceae</taxon>
        <taxon>Fusarium</taxon>
        <taxon>Fusarium oxysporum species complex</taxon>
    </lineage>
</organism>
<evidence type="ECO:0000256" key="1">
    <source>
        <dbReference type="ARBA" id="ARBA00023125"/>
    </source>
</evidence>
<evidence type="ECO:0000259" key="2">
    <source>
        <dbReference type="PROSITE" id="PS51253"/>
    </source>
</evidence>
<reference evidence="3 4" key="1">
    <citation type="journal article" date="2020" name="bioRxiv">
        <title>A chromosome-scale genome assembly for the Fusarium oxysporum strain Fo5176 to establish a model Arabidopsis-fungal pathosystem.</title>
        <authorList>
            <person name="Fokkens L."/>
            <person name="Guo L."/>
            <person name="Dora S."/>
            <person name="Wang B."/>
            <person name="Ye K."/>
            <person name="Sanchez-Rodriguez C."/>
            <person name="Croll D."/>
        </authorList>
    </citation>
    <scope>NUCLEOTIDE SEQUENCE [LARGE SCALE GENOMIC DNA]</scope>
    <source>
        <strain evidence="3 4">Fo5176</strain>
    </source>
</reference>
<dbReference type="PROSITE" id="PS51253">
    <property type="entry name" value="HTH_CENPB"/>
    <property type="match status" value="1"/>
</dbReference>
<dbReference type="Pfam" id="PF03221">
    <property type="entry name" value="HTH_Tnp_Tc5"/>
    <property type="match status" value="1"/>
</dbReference>
<sequence length="155" mass="17750">MSDPNIEGKILLALQALQNDPKLKLRRAAEIYKVGRMILWRRQKGIQSRSDWVPTSRKLSDLEEQIIVQFILDLDSRGFPPRLRGVEEMANRLLADRNASPVGKRWASNFVRRHKSLRRVSFVNMITGEPNAKIRLLFATGLGLWRTQSPSTASD</sequence>
<feature type="domain" description="HTH CENPB-type" evidence="2">
    <location>
        <begin position="51"/>
        <end position="120"/>
    </location>
</feature>
<dbReference type="EMBL" id="JACDXP010000010">
    <property type="protein sequence ID" value="KAF6518205.1"/>
    <property type="molecule type" value="Genomic_DNA"/>
</dbReference>
<dbReference type="AlphaFoldDB" id="A0A8H6GJ30"/>
<accession>A0A8H6GJ30</accession>
<keyword evidence="1" id="KW-0238">DNA-binding</keyword>
<dbReference type="Proteomes" id="UP000593570">
    <property type="component" value="Unassembled WGS sequence"/>
</dbReference>
<dbReference type="GO" id="GO:0003677">
    <property type="term" value="F:DNA binding"/>
    <property type="evidence" value="ECO:0007669"/>
    <property type="project" value="UniProtKB-KW"/>
</dbReference>
<evidence type="ECO:0000313" key="4">
    <source>
        <dbReference type="Proteomes" id="UP000593570"/>
    </source>
</evidence>
<name>A0A8H6GJ30_FUSOX</name>
<dbReference type="SMART" id="SM00674">
    <property type="entry name" value="CENPB"/>
    <property type="match status" value="1"/>
</dbReference>
<comment type="caution">
    <text evidence="3">The sequence shown here is derived from an EMBL/GenBank/DDBJ whole genome shotgun (WGS) entry which is preliminary data.</text>
</comment>
<protein>
    <recommendedName>
        <fullName evidence="2">HTH CENPB-type domain-containing protein</fullName>
    </recommendedName>
</protein>